<dbReference type="HAMAP" id="MF_00862">
    <property type="entry name" value="DabB"/>
    <property type="match status" value="1"/>
</dbReference>
<dbReference type="KEGG" id="mcg:GL4_2039"/>
<dbReference type="STRING" id="1384459.GL4_2039"/>
<feature type="transmembrane region" description="Helical" evidence="7">
    <location>
        <begin position="248"/>
        <end position="268"/>
    </location>
</feature>
<dbReference type="InterPro" id="IPR003945">
    <property type="entry name" value="NU5C-like"/>
</dbReference>
<dbReference type="InterPro" id="IPR001516">
    <property type="entry name" value="Proton_antipo_N"/>
</dbReference>
<dbReference type="EMBL" id="AP014648">
    <property type="protein sequence ID" value="BAQ17486.1"/>
    <property type="molecule type" value="Genomic_DNA"/>
</dbReference>
<dbReference type="Proteomes" id="UP000031643">
    <property type="component" value="Chromosome"/>
</dbReference>
<dbReference type="PANTHER" id="PTHR42829">
    <property type="entry name" value="NADH-UBIQUINONE OXIDOREDUCTASE CHAIN 5"/>
    <property type="match status" value="1"/>
</dbReference>
<feature type="transmembrane region" description="Helical" evidence="7">
    <location>
        <begin position="36"/>
        <end position="62"/>
    </location>
</feature>
<dbReference type="RefSeq" id="WP_045367048.1">
    <property type="nucleotide sequence ID" value="NZ_AP014648.1"/>
</dbReference>
<keyword evidence="4 7" id="KW-0812">Transmembrane</keyword>
<feature type="transmembrane region" description="Helical" evidence="7">
    <location>
        <begin position="209"/>
        <end position="227"/>
    </location>
</feature>
<name>A0A0A8K3Y7_9HYPH</name>
<evidence type="ECO:0000256" key="8">
    <source>
        <dbReference type="RuleBase" id="RU000320"/>
    </source>
</evidence>
<dbReference type="GO" id="GO:0042773">
    <property type="term" value="P:ATP synthesis coupled electron transport"/>
    <property type="evidence" value="ECO:0007669"/>
    <property type="project" value="InterPro"/>
</dbReference>
<evidence type="ECO:0000256" key="2">
    <source>
        <dbReference type="ARBA" id="ARBA00022448"/>
    </source>
</evidence>
<dbReference type="HOGENOM" id="CLU_007100_11_1_5"/>
<feature type="domain" description="NADH-Ubiquinone oxidoreductase (complex I) chain 5 N-terminal" evidence="10">
    <location>
        <begin position="72"/>
        <end position="113"/>
    </location>
</feature>
<feature type="domain" description="NADH:quinone oxidoreductase/Mrp antiporter transmembrane" evidence="9">
    <location>
        <begin position="130"/>
        <end position="351"/>
    </location>
</feature>
<dbReference type="GO" id="GO:0015990">
    <property type="term" value="P:electron transport coupled proton transport"/>
    <property type="evidence" value="ECO:0007669"/>
    <property type="project" value="TreeGrafter"/>
</dbReference>
<evidence type="ECO:0000259" key="9">
    <source>
        <dbReference type="Pfam" id="PF00361"/>
    </source>
</evidence>
<comment type="function">
    <text evidence="7">Part of an energy-coupled inorganic carbon pump.</text>
</comment>
<protein>
    <recommendedName>
        <fullName evidence="7">Probable inorganic carbon transporter subunit DabB</fullName>
    </recommendedName>
</protein>
<keyword evidence="6 7" id="KW-0472">Membrane</keyword>
<keyword evidence="3 7" id="KW-1003">Cell membrane</keyword>
<evidence type="ECO:0000259" key="10">
    <source>
        <dbReference type="Pfam" id="PF00662"/>
    </source>
</evidence>
<sequence length="545" mass="57250">MTSSLFWLAALGPAALALVGIWARNAADLRPGAVGRWAVGAGAVTVAAAGLTTIAVIVKGSISTPLIGAGGIGFSLYVDALSTSLFCLVAFIGLVVVIYSRNYLAGDPGHARFLRWLCLTLASILTVIISGNMLLFALSWVLTSVSLHRLLVFYSERPAAILAARKKFIASRIGDICLIVAMVLLYGLFGSLEYKALFNGTETLTEGGQVPGAVHAISLLLVVAALLKSAQFPLHGWLLEVMETPTPVSALLHAGIINAGGFLILRFSDIISLSTPALETMAIVGGFTALFGSAVMLTQTSIKVSLAYSTIGQMGFMMLQCGLGAFSAALLHLIGHSLYKAHAFLTSGSVVELARASWIPGPVAHPHPARLAIAITMLLAIALAVSAIFGAGLLEQPGVFATGAVVLLGLTHLVSNALDEPINLYVVGRTLAVAVLVGLAYFGLQWTTAHLMAGSLPPTESLRGPLDLLIVALVILSFGAVMILQTLMPNRLREPRWQALYTHLANGLYVNTLANRLVIRFWPSPAPKVGRPSYAQTNFDTGGAS</sequence>
<feature type="transmembrane region" description="Helical" evidence="7">
    <location>
        <begin position="371"/>
        <end position="393"/>
    </location>
</feature>
<feature type="transmembrane region" description="Helical" evidence="7">
    <location>
        <begin position="119"/>
        <end position="147"/>
    </location>
</feature>
<evidence type="ECO:0000313" key="12">
    <source>
        <dbReference type="Proteomes" id="UP000031643"/>
    </source>
</evidence>
<evidence type="ECO:0000256" key="6">
    <source>
        <dbReference type="ARBA" id="ARBA00023136"/>
    </source>
</evidence>
<evidence type="ECO:0000256" key="5">
    <source>
        <dbReference type="ARBA" id="ARBA00022989"/>
    </source>
</evidence>
<comment type="subcellular location">
    <subcellularLocation>
        <location evidence="7">Cell membrane</location>
        <topology evidence="7">Multi-pass membrane protein</topology>
    </subcellularLocation>
    <subcellularLocation>
        <location evidence="1">Endomembrane system</location>
        <topology evidence="1">Multi-pass membrane protein</topology>
    </subcellularLocation>
    <subcellularLocation>
        <location evidence="8">Membrane</location>
        <topology evidence="8">Multi-pass membrane protein</topology>
    </subcellularLocation>
</comment>
<feature type="transmembrane region" description="Helical" evidence="7">
    <location>
        <begin position="314"/>
        <end position="335"/>
    </location>
</feature>
<reference evidence="11 12" key="1">
    <citation type="submission" date="2014-09" db="EMBL/GenBank/DDBJ databases">
        <title>Genome sequencing of Methyloceanibacter caenitepidi Gela4.</title>
        <authorList>
            <person name="Takeuchi M."/>
            <person name="Susumu S."/>
            <person name="Kamagata Y."/>
            <person name="Oshima K."/>
            <person name="Hattori M."/>
            <person name="Iwasaki W."/>
        </authorList>
    </citation>
    <scope>NUCLEOTIDE SEQUENCE [LARGE SCALE GENOMIC DNA]</scope>
    <source>
        <strain evidence="11 12">Gela4</strain>
    </source>
</reference>
<proteinExistence type="inferred from homology"/>
<comment type="subunit">
    <text evidence="7">Forms a complex with DabA.</text>
</comment>
<feature type="transmembrane region" description="Helical" evidence="7">
    <location>
        <begin position="168"/>
        <end position="189"/>
    </location>
</feature>
<feature type="transmembrane region" description="Helical" evidence="7">
    <location>
        <begin position="280"/>
        <end position="302"/>
    </location>
</feature>
<dbReference type="InterPro" id="IPR001750">
    <property type="entry name" value="ND/Mrp_TM"/>
</dbReference>
<dbReference type="GO" id="GO:0012505">
    <property type="term" value="C:endomembrane system"/>
    <property type="evidence" value="ECO:0007669"/>
    <property type="project" value="UniProtKB-SubCell"/>
</dbReference>
<keyword evidence="2 7" id="KW-0813">Transport</keyword>
<gene>
    <name evidence="7" type="primary">dabB</name>
    <name evidence="11" type="ORF">GL4_2039</name>
</gene>
<dbReference type="GO" id="GO:0005886">
    <property type="term" value="C:plasma membrane"/>
    <property type="evidence" value="ECO:0007669"/>
    <property type="project" value="UniProtKB-SubCell"/>
</dbReference>
<keyword evidence="12" id="KW-1185">Reference proteome</keyword>
<organism evidence="11 12">
    <name type="scientific">Methyloceanibacter caenitepidi</name>
    <dbReference type="NCBI Taxonomy" id="1384459"/>
    <lineage>
        <taxon>Bacteria</taxon>
        <taxon>Pseudomonadati</taxon>
        <taxon>Pseudomonadota</taxon>
        <taxon>Alphaproteobacteria</taxon>
        <taxon>Hyphomicrobiales</taxon>
        <taxon>Hyphomicrobiaceae</taxon>
        <taxon>Methyloceanibacter</taxon>
    </lineage>
</organism>
<accession>A0A0A8K3Y7</accession>
<feature type="transmembrane region" description="Helical" evidence="7">
    <location>
        <begin position="468"/>
        <end position="488"/>
    </location>
</feature>
<dbReference type="PANTHER" id="PTHR42829:SF1">
    <property type="entry name" value="INORGANIC CARBON TRANSPORTER SUBUNIT DABB-RELATED"/>
    <property type="match status" value="1"/>
</dbReference>
<feature type="transmembrane region" description="Helical" evidence="7">
    <location>
        <begin position="430"/>
        <end position="448"/>
    </location>
</feature>
<feature type="transmembrane region" description="Helical" evidence="7">
    <location>
        <begin position="74"/>
        <end position="99"/>
    </location>
</feature>
<evidence type="ECO:0000313" key="11">
    <source>
        <dbReference type="EMBL" id="BAQ17486.1"/>
    </source>
</evidence>
<evidence type="ECO:0000256" key="3">
    <source>
        <dbReference type="ARBA" id="ARBA00022475"/>
    </source>
</evidence>
<dbReference type="Pfam" id="PF00662">
    <property type="entry name" value="Proton_antipo_N"/>
    <property type="match status" value="1"/>
</dbReference>
<dbReference type="OrthoDB" id="9811798at2"/>
<dbReference type="NCBIfam" id="NF006029">
    <property type="entry name" value="PRK08168.1"/>
    <property type="match status" value="1"/>
</dbReference>
<keyword evidence="5 7" id="KW-1133">Transmembrane helix</keyword>
<dbReference type="AlphaFoldDB" id="A0A0A8K3Y7"/>
<dbReference type="PRINTS" id="PR01434">
    <property type="entry name" value="NADHDHGNASE5"/>
</dbReference>
<dbReference type="GO" id="GO:0008137">
    <property type="term" value="F:NADH dehydrogenase (ubiquinone) activity"/>
    <property type="evidence" value="ECO:0007669"/>
    <property type="project" value="InterPro"/>
</dbReference>
<dbReference type="GO" id="GO:0003954">
    <property type="term" value="F:NADH dehydrogenase activity"/>
    <property type="evidence" value="ECO:0007669"/>
    <property type="project" value="TreeGrafter"/>
</dbReference>
<evidence type="ECO:0000256" key="4">
    <source>
        <dbReference type="ARBA" id="ARBA00022692"/>
    </source>
</evidence>
<evidence type="ECO:0000256" key="1">
    <source>
        <dbReference type="ARBA" id="ARBA00004127"/>
    </source>
</evidence>
<dbReference type="Pfam" id="PF00361">
    <property type="entry name" value="Proton_antipo_M"/>
    <property type="match status" value="1"/>
</dbReference>
<dbReference type="InterPro" id="IPR046396">
    <property type="entry name" value="Transporter_DabB"/>
</dbReference>
<feature type="transmembrane region" description="Helical" evidence="7">
    <location>
        <begin position="399"/>
        <end position="418"/>
    </location>
</feature>
<evidence type="ECO:0000256" key="7">
    <source>
        <dbReference type="HAMAP-Rule" id="MF_00862"/>
    </source>
</evidence>
<comment type="similarity">
    <text evidence="7">Belongs to the inorganic carbon transporter (TC 9.A.2) DabB family.</text>
</comment>